<dbReference type="InterPro" id="IPR003961">
    <property type="entry name" value="FN3_dom"/>
</dbReference>
<sequence>MTLMWSILTSLLLLLQSCTGDKSCEIWSSAGDVVQRGSTFRVYCTFRLKCKPSMYSGHKPRHQDHQTYNSSTIYLDVKNLTEDFTYSCDCGHDSSNTENKPDSCGLDIFVGYPPDQPTNLSCINHVSEQNLSSAVVCSWASGRKTYIKNEQKLWVRTFTHDALEGSEFFGLTAKGSPIVRAAFTVKSSVQVISIQASVTNPLGSAETQEKNYSLSDIMMPPPPVLHQVDCSSRSCSIKMKENVPTHHLDINYKEENEEHWTLNPNLTVINVSTHVQSLQPYRTYHFRVRSKFRTGLWSDWSKTVSKRTQEEAPARALDVWYAVHRNSLRIYWKKLDISVAQGHILDYIITVYNQSLTLNASSDKQNISVPFCSNCDITVSARNSRGALLLLKSPSIPLEPKLFLCQ</sequence>
<keyword evidence="6" id="KW-1133">Transmembrane helix</keyword>
<evidence type="ECO:0000256" key="9">
    <source>
        <dbReference type="ARBA" id="ARBA00023180"/>
    </source>
</evidence>
<evidence type="ECO:0000256" key="8">
    <source>
        <dbReference type="ARBA" id="ARBA00023170"/>
    </source>
</evidence>
<dbReference type="AlphaFoldDB" id="A0AAW0NBL0"/>
<accession>A0AAW0NBL0</accession>
<keyword evidence="8" id="KW-0675">Receptor</keyword>
<organism evidence="12 13">
    <name type="scientific">Mugilogobius chulae</name>
    <name type="common">yellowstripe goby</name>
    <dbReference type="NCBI Taxonomy" id="88201"/>
    <lineage>
        <taxon>Eukaryota</taxon>
        <taxon>Metazoa</taxon>
        <taxon>Chordata</taxon>
        <taxon>Craniata</taxon>
        <taxon>Vertebrata</taxon>
        <taxon>Euteleostomi</taxon>
        <taxon>Actinopterygii</taxon>
        <taxon>Neopterygii</taxon>
        <taxon>Teleostei</taxon>
        <taxon>Neoteleostei</taxon>
        <taxon>Acanthomorphata</taxon>
        <taxon>Gobiaria</taxon>
        <taxon>Gobiiformes</taxon>
        <taxon>Gobioidei</taxon>
        <taxon>Gobiidae</taxon>
        <taxon>Gobionellinae</taxon>
        <taxon>Mugilogobius</taxon>
    </lineage>
</organism>
<evidence type="ECO:0000256" key="6">
    <source>
        <dbReference type="ARBA" id="ARBA00022989"/>
    </source>
</evidence>
<feature type="signal peptide" evidence="10">
    <location>
        <begin position="1"/>
        <end position="20"/>
    </location>
</feature>
<dbReference type="PANTHER" id="PTHR48423">
    <property type="entry name" value="INTERLEUKIN-27 RECEPTOR SUBUNIT ALPHA"/>
    <property type="match status" value="1"/>
</dbReference>
<dbReference type="InterPro" id="IPR052672">
    <property type="entry name" value="Type1_Cytokine_Rcpt_Type2"/>
</dbReference>
<dbReference type="Gene3D" id="2.60.40.10">
    <property type="entry name" value="Immunoglobulins"/>
    <property type="match status" value="2"/>
</dbReference>
<keyword evidence="13" id="KW-1185">Reference proteome</keyword>
<dbReference type="Proteomes" id="UP001460270">
    <property type="component" value="Unassembled WGS sequence"/>
</dbReference>
<evidence type="ECO:0000256" key="5">
    <source>
        <dbReference type="ARBA" id="ARBA00022737"/>
    </source>
</evidence>
<dbReference type="InterPro" id="IPR036116">
    <property type="entry name" value="FN3_sf"/>
</dbReference>
<comment type="subcellular location">
    <subcellularLocation>
        <location evidence="1">Membrane</location>
        <topology evidence="1">Single-pass type I membrane protein</topology>
    </subcellularLocation>
</comment>
<evidence type="ECO:0000256" key="10">
    <source>
        <dbReference type="SAM" id="SignalP"/>
    </source>
</evidence>
<keyword evidence="4 10" id="KW-0732">Signal</keyword>
<name>A0AAW0NBL0_9GOBI</name>
<proteinExistence type="inferred from homology"/>
<evidence type="ECO:0000256" key="3">
    <source>
        <dbReference type="ARBA" id="ARBA00022692"/>
    </source>
</evidence>
<evidence type="ECO:0000256" key="2">
    <source>
        <dbReference type="ARBA" id="ARBA00008921"/>
    </source>
</evidence>
<keyword evidence="9" id="KW-0325">Glycoprotein</keyword>
<keyword evidence="3" id="KW-0812">Transmembrane</keyword>
<evidence type="ECO:0000313" key="13">
    <source>
        <dbReference type="Proteomes" id="UP001460270"/>
    </source>
</evidence>
<evidence type="ECO:0000256" key="1">
    <source>
        <dbReference type="ARBA" id="ARBA00004479"/>
    </source>
</evidence>
<gene>
    <name evidence="12" type="ORF">WMY93_024772</name>
</gene>
<dbReference type="GO" id="GO:0005886">
    <property type="term" value="C:plasma membrane"/>
    <property type="evidence" value="ECO:0007669"/>
    <property type="project" value="UniProtKB-ARBA"/>
</dbReference>
<comment type="similarity">
    <text evidence="2">Belongs to the type I cytokine receptor family. Type 2 subfamily.</text>
</comment>
<feature type="chain" id="PRO_5043564523" description="Fibronectin type-III domain-containing protein" evidence="10">
    <location>
        <begin position="21"/>
        <end position="406"/>
    </location>
</feature>
<evidence type="ECO:0000313" key="12">
    <source>
        <dbReference type="EMBL" id="KAK7889212.1"/>
    </source>
</evidence>
<keyword evidence="5" id="KW-0677">Repeat</keyword>
<evidence type="ECO:0000256" key="4">
    <source>
        <dbReference type="ARBA" id="ARBA00022729"/>
    </source>
</evidence>
<feature type="domain" description="Fibronectin type-III" evidence="11">
    <location>
        <begin position="219"/>
        <end position="311"/>
    </location>
</feature>
<dbReference type="SMART" id="SM00060">
    <property type="entry name" value="FN3"/>
    <property type="match status" value="1"/>
</dbReference>
<dbReference type="CDD" id="cd00063">
    <property type="entry name" value="FN3"/>
    <property type="match status" value="1"/>
</dbReference>
<dbReference type="InterPro" id="IPR013783">
    <property type="entry name" value="Ig-like_fold"/>
</dbReference>
<dbReference type="EMBL" id="JBBPFD010000018">
    <property type="protein sequence ID" value="KAK7889212.1"/>
    <property type="molecule type" value="Genomic_DNA"/>
</dbReference>
<reference evidence="13" key="1">
    <citation type="submission" date="2024-04" db="EMBL/GenBank/DDBJ databases">
        <title>Salinicola lusitanus LLJ914,a marine bacterium isolated from the Okinawa Trough.</title>
        <authorList>
            <person name="Li J."/>
        </authorList>
    </citation>
    <scope>NUCLEOTIDE SEQUENCE [LARGE SCALE GENOMIC DNA]</scope>
</reference>
<dbReference type="SUPFAM" id="SSF49265">
    <property type="entry name" value="Fibronectin type III"/>
    <property type="match status" value="2"/>
</dbReference>
<dbReference type="PROSITE" id="PS50853">
    <property type="entry name" value="FN3"/>
    <property type="match status" value="1"/>
</dbReference>
<evidence type="ECO:0000256" key="7">
    <source>
        <dbReference type="ARBA" id="ARBA00023136"/>
    </source>
</evidence>
<protein>
    <recommendedName>
        <fullName evidence="11">Fibronectin type-III domain-containing protein</fullName>
    </recommendedName>
</protein>
<dbReference type="PANTHER" id="PTHR48423:SF2">
    <property type="entry name" value="INTERLEUKIN-12 RECEPTOR SUBUNIT BETA-2"/>
    <property type="match status" value="1"/>
</dbReference>
<comment type="caution">
    <text evidence="12">The sequence shown here is derived from an EMBL/GenBank/DDBJ whole genome shotgun (WGS) entry which is preliminary data.</text>
</comment>
<keyword evidence="7" id="KW-0472">Membrane</keyword>
<evidence type="ECO:0000259" key="11">
    <source>
        <dbReference type="PROSITE" id="PS50853"/>
    </source>
</evidence>